<proteinExistence type="predicted"/>
<keyword evidence="3" id="KW-1185">Reference proteome</keyword>
<feature type="compositionally biased region" description="Acidic residues" evidence="1">
    <location>
        <begin position="211"/>
        <end position="224"/>
    </location>
</feature>
<evidence type="ECO:0000256" key="1">
    <source>
        <dbReference type="SAM" id="MobiDB-lite"/>
    </source>
</evidence>
<name>A0AA35YWY6_LACSI</name>
<accession>A0AA35YWY6</accession>
<evidence type="ECO:0000313" key="2">
    <source>
        <dbReference type="EMBL" id="CAI9281669.1"/>
    </source>
</evidence>
<organism evidence="2 3">
    <name type="scientific">Lactuca saligna</name>
    <name type="common">Willowleaf lettuce</name>
    <dbReference type="NCBI Taxonomy" id="75948"/>
    <lineage>
        <taxon>Eukaryota</taxon>
        <taxon>Viridiplantae</taxon>
        <taxon>Streptophyta</taxon>
        <taxon>Embryophyta</taxon>
        <taxon>Tracheophyta</taxon>
        <taxon>Spermatophyta</taxon>
        <taxon>Magnoliopsida</taxon>
        <taxon>eudicotyledons</taxon>
        <taxon>Gunneridae</taxon>
        <taxon>Pentapetalae</taxon>
        <taxon>asterids</taxon>
        <taxon>campanulids</taxon>
        <taxon>Asterales</taxon>
        <taxon>Asteraceae</taxon>
        <taxon>Cichorioideae</taxon>
        <taxon>Cichorieae</taxon>
        <taxon>Lactucinae</taxon>
        <taxon>Lactuca</taxon>
    </lineage>
</organism>
<dbReference type="Proteomes" id="UP001177003">
    <property type="component" value="Chromosome 4"/>
</dbReference>
<sequence length="310" mass="35199">MNMLKSLFIDKLILFTKASSSNGYAKVVVESLFERISKEHTANGDNMNKVVADSAEVCKTTTEKVDKLIADSTTFMENFQTIFNSNTTTENEDLKSLGSLFKIEKTKLQEICSGLKNVHEAFQTSISSQIVKLQQEHAKENDLKESLAIKTEEVKELSAKLNTSEKQIKALIRNKGKSLSGGSRKEEPKAPVKPVINQEPKGKEKLFSDEPIIDDDDKEEPDEEELKRRKGREANINEHQRIIHEAEEKERAEKEAQTILQSKKLLFLAWTMKRIQNDAVDLTSHYLLEPIVSFDFQNTQDSQLDIPITT</sequence>
<dbReference type="EMBL" id="OX465080">
    <property type="protein sequence ID" value="CAI9281669.1"/>
    <property type="molecule type" value="Genomic_DNA"/>
</dbReference>
<protein>
    <submittedName>
        <fullName evidence="2">Uncharacterized protein</fullName>
    </submittedName>
</protein>
<reference evidence="2" key="1">
    <citation type="submission" date="2023-04" db="EMBL/GenBank/DDBJ databases">
        <authorList>
            <person name="Vijverberg K."/>
            <person name="Xiong W."/>
            <person name="Schranz E."/>
        </authorList>
    </citation>
    <scope>NUCLEOTIDE SEQUENCE</scope>
</reference>
<gene>
    <name evidence="2" type="ORF">LSALG_LOCUS21355</name>
</gene>
<feature type="region of interest" description="Disordered" evidence="1">
    <location>
        <begin position="173"/>
        <end position="233"/>
    </location>
</feature>
<evidence type="ECO:0000313" key="3">
    <source>
        <dbReference type="Proteomes" id="UP001177003"/>
    </source>
</evidence>
<dbReference type="AlphaFoldDB" id="A0AA35YWY6"/>